<organism evidence="3 4">
    <name type="scientific">Novipirellula caenicola</name>
    <dbReference type="NCBI Taxonomy" id="1536901"/>
    <lineage>
        <taxon>Bacteria</taxon>
        <taxon>Pseudomonadati</taxon>
        <taxon>Planctomycetota</taxon>
        <taxon>Planctomycetia</taxon>
        <taxon>Pirellulales</taxon>
        <taxon>Pirellulaceae</taxon>
        <taxon>Novipirellula</taxon>
    </lineage>
</organism>
<keyword evidence="1" id="KW-0175">Coiled coil</keyword>
<feature type="coiled-coil region" evidence="1">
    <location>
        <begin position="138"/>
        <end position="172"/>
    </location>
</feature>
<feature type="coiled-coil region" evidence="1">
    <location>
        <begin position="209"/>
        <end position="236"/>
    </location>
</feature>
<evidence type="ECO:0000313" key="4">
    <source>
        <dbReference type="Proteomes" id="UP001416858"/>
    </source>
</evidence>
<dbReference type="EMBL" id="BAABRO010000028">
    <property type="protein sequence ID" value="GAA5510791.1"/>
    <property type="molecule type" value="Genomic_DNA"/>
</dbReference>
<evidence type="ECO:0000256" key="2">
    <source>
        <dbReference type="SAM" id="Phobius"/>
    </source>
</evidence>
<dbReference type="RefSeq" id="WP_345689005.1">
    <property type="nucleotide sequence ID" value="NZ_BAABRO010000028.1"/>
</dbReference>
<keyword evidence="4" id="KW-1185">Reference proteome</keyword>
<sequence length="492" mass="54775">MAARDDSVIRGSLIACLIFLVLSAALNFFFWQSANVQAIKADKAADQLQSRTSELKLKDDQARLMKSMLGVGSMTEAELELLKQSASGDPEMQLIEQQFVRDMALLSGEGAENPSYPKVPEFLMNTIRSRNEQYGLLLKEVEQIKAQAESDIQIAQKAQQVAEQRADDIQKKLDQERLLFAQDRERINKEKEDTRDSLTKTVQEFTRFRQVTNDEKTKLNRELDQRQNTIETQKMELVRLRSDQFETVQGNIRFVRGETVTINLGSADALRPGVTFGVVGGDETRLKDAKVKATIQVTRILSDHLAEARVVARPDIRHPIIPGDFIYSPFWAPGRKVKIALAGEIDIDNDDRPDNEAIKGMITAAGATVVAEVSPTGVVEGTLDASVRFLVIDEKAQEIGDDGANQEQVIQIGKIKELARELGVSVIPAWKLQAYLKTIDDTLTTPLGSAVRGEDFPPDTGVGATQRYPSNLPELYRRQTEGMQTDNKILPP</sequence>
<feature type="transmembrane region" description="Helical" evidence="2">
    <location>
        <begin position="12"/>
        <end position="31"/>
    </location>
</feature>
<protein>
    <recommendedName>
        <fullName evidence="5">Chromosome partition protein Smc</fullName>
    </recommendedName>
</protein>
<evidence type="ECO:0008006" key="5">
    <source>
        <dbReference type="Google" id="ProtNLM"/>
    </source>
</evidence>
<proteinExistence type="predicted"/>
<comment type="caution">
    <text evidence="3">The sequence shown here is derived from an EMBL/GenBank/DDBJ whole genome shotgun (WGS) entry which is preliminary data.</text>
</comment>
<name>A0ABP9W127_9BACT</name>
<dbReference type="Proteomes" id="UP001416858">
    <property type="component" value="Unassembled WGS sequence"/>
</dbReference>
<reference evidence="3 4" key="1">
    <citation type="submission" date="2024-02" db="EMBL/GenBank/DDBJ databases">
        <title>Rhodopirellula caenicola NBRC 110016.</title>
        <authorList>
            <person name="Ichikawa N."/>
            <person name="Katano-Makiyama Y."/>
            <person name="Hidaka K."/>
        </authorList>
    </citation>
    <scope>NUCLEOTIDE SEQUENCE [LARGE SCALE GENOMIC DNA]</scope>
    <source>
        <strain evidence="3 4">NBRC 110016</strain>
    </source>
</reference>
<evidence type="ECO:0000313" key="3">
    <source>
        <dbReference type="EMBL" id="GAA5510791.1"/>
    </source>
</evidence>
<accession>A0ABP9W127</accession>
<keyword evidence="2" id="KW-0812">Transmembrane</keyword>
<keyword evidence="2" id="KW-1133">Transmembrane helix</keyword>
<keyword evidence="2" id="KW-0472">Membrane</keyword>
<evidence type="ECO:0000256" key="1">
    <source>
        <dbReference type="SAM" id="Coils"/>
    </source>
</evidence>
<gene>
    <name evidence="3" type="ORF">Rcae01_06301</name>
</gene>